<sequence length="234" mass="27476">MKPSNLTEFCEMYSFNCNGNDSNLMILKVNGIFNREVYEALRHLHLFSNISQNNGNPWSLNVTSNSQVKANRHFLRDFGLYVMCYSSNLHLDDEAEPEVWNFNPYRRRSRNYINYFDLKLPANESLTYDRPPVVLFSVHSPFIQDDPTASSNLLTLGHRYEISIRLEEEHLLEYPYPTNCTDYDDMWRKNNKTGPRSQEVCQNKCLDSFKENCWEYLLPPALSKNNDTQGISFK</sequence>
<organism evidence="1 2">
    <name type="scientific">Nephila pilipes</name>
    <name type="common">Giant wood spider</name>
    <name type="synonym">Nephila maculata</name>
    <dbReference type="NCBI Taxonomy" id="299642"/>
    <lineage>
        <taxon>Eukaryota</taxon>
        <taxon>Metazoa</taxon>
        <taxon>Ecdysozoa</taxon>
        <taxon>Arthropoda</taxon>
        <taxon>Chelicerata</taxon>
        <taxon>Arachnida</taxon>
        <taxon>Araneae</taxon>
        <taxon>Araneomorphae</taxon>
        <taxon>Entelegynae</taxon>
        <taxon>Araneoidea</taxon>
        <taxon>Nephilidae</taxon>
        <taxon>Nephila</taxon>
    </lineage>
</organism>
<comment type="caution">
    <text evidence="1">The sequence shown here is derived from an EMBL/GenBank/DDBJ whole genome shotgun (WGS) entry which is preliminary data.</text>
</comment>
<accession>A0A8X6QKV2</accession>
<dbReference type="Proteomes" id="UP000887013">
    <property type="component" value="Unassembled WGS sequence"/>
</dbReference>
<evidence type="ECO:0000313" key="1">
    <source>
        <dbReference type="EMBL" id="GFU32317.1"/>
    </source>
</evidence>
<name>A0A8X6QKV2_NEPPI</name>
<gene>
    <name evidence="1" type="primary">AVEN_224133_1</name>
    <name evidence="1" type="ORF">NPIL_395741</name>
</gene>
<proteinExistence type="predicted"/>
<keyword evidence="2" id="KW-1185">Reference proteome</keyword>
<dbReference type="OrthoDB" id="6437007at2759"/>
<dbReference type="AlphaFoldDB" id="A0A8X6QKV2"/>
<dbReference type="EMBL" id="BMAW01033878">
    <property type="protein sequence ID" value="GFU32317.1"/>
    <property type="molecule type" value="Genomic_DNA"/>
</dbReference>
<protein>
    <submittedName>
        <fullName evidence="1">Uncharacterized protein</fullName>
    </submittedName>
</protein>
<reference evidence="1" key="1">
    <citation type="submission" date="2020-08" db="EMBL/GenBank/DDBJ databases">
        <title>Multicomponent nature underlies the extraordinary mechanical properties of spider dragline silk.</title>
        <authorList>
            <person name="Kono N."/>
            <person name="Nakamura H."/>
            <person name="Mori M."/>
            <person name="Yoshida Y."/>
            <person name="Ohtoshi R."/>
            <person name="Malay A.D."/>
            <person name="Moran D.A.P."/>
            <person name="Tomita M."/>
            <person name="Numata K."/>
            <person name="Arakawa K."/>
        </authorList>
    </citation>
    <scope>NUCLEOTIDE SEQUENCE</scope>
</reference>
<evidence type="ECO:0000313" key="2">
    <source>
        <dbReference type="Proteomes" id="UP000887013"/>
    </source>
</evidence>